<accession>A0ABX1U0J5</accession>
<comment type="caution">
    <text evidence="5">The sequence shown here is derived from an EMBL/GenBank/DDBJ whole genome shotgun (WGS) entry which is preliminary data.</text>
</comment>
<dbReference type="SUPFAM" id="SSF55103">
    <property type="entry name" value="FAD-linked oxidases, C-terminal domain"/>
    <property type="match status" value="1"/>
</dbReference>
<evidence type="ECO:0000256" key="3">
    <source>
        <dbReference type="ARBA" id="ARBA00022827"/>
    </source>
</evidence>
<dbReference type="Proteomes" id="UP000749010">
    <property type="component" value="Unassembled WGS sequence"/>
</dbReference>
<dbReference type="InterPro" id="IPR016164">
    <property type="entry name" value="FAD-linked_Oxase-like_C"/>
</dbReference>
<dbReference type="PANTHER" id="PTHR43716">
    <property type="entry name" value="D-2-HYDROXYGLUTARATE DEHYDROGENASE, MITOCHONDRIAL"/>
    <property type="match status" value="1"/>
</dbReference>
<dbReference type="InterPro" id="IPR051264">
    <property type="entry name" value="FAD-oxidored/transferase_4"/>
</dbReference>
<dbReference type="EMBL" id="SPMY01000041">
    <property type="protein sequence ID" value="NMQ28839.1"/>
    <property type="molecule type" value="Genomic_DNA"/>
</dbReference>
<evidence type="ECO:0000259" key="4">
    <source>
        <dbReference type="Pfam" id="PF02913"/>
    </source>
</evidence>
<sequence>MAAQAALQRIVYERGHELGGNINAEHGSGRWQRDELQRYKSPVEIEVMRAIRRTLDPQGLINPGKML</sequence>
<evidence type="ECO:0000256" key="2">
    <source>
        <dbReference type="ARBA" id="ARBA00022630"/>
    </source>
</evidence>
<feature type="domain" description="FAD-binding oxidoreductase/transferase type 4 C-terminal" evidence="4">
    <location>
        <begin position="7"/>
        <end position="66"/>
    </location>
</feature>
<dbReference type="Pfam" id="PF02913">
    <property type="entry name" value="FAD-oxidase_C"/>
    <property type="match status" value="1"/>
</dbReference>
<proteinExistence type="inferred from homology"/>
<gene>
    <name evidence="5" type="ORF">E4Q23_14375</name>
</gene>
<dbReference type="Gene3D" id="1.10.45.10">
    <property type="entry name" value="Vanillyl-alcohol Oxidase, Chain A, domain 4"/>
    <property type="match status" value="1"/>
</dbReference>
<dbReference type="RefSeq" id="WP_169067314.1">
    <property type="nucleotide sequence ID" value="NZ_SPMY01000041.1"/>
</dbReference>
<evidence type="ECO:0000313" key="6">
    <source>
        <dbReference type="Proteomes" id="UP000749010"/>
    </source>
</evidence>
<comment type="similarity">
    <text evidence="1">Belongs to the FAD-binding oxidoreductase/transferase type 4 family.</text>
</comment>
<keyword evidence="2" id="KW-0285">Flavoprotein</keyword>
<dbReference type="InterPro" id="IPR004113">
    <property type="entry name" value="FAD-bd_oxidored_4_C"/>
</dbReference>
<evidence type="ECO:0000256" key="1">
    <source>
        <dbReference type="ARBA" id="ARBA00008000"/>
    </source>
</evidence>
<protein>
    <recommendedName>
        <fullName evidence="4">FAD-binding oxidoreductase/transferase type 4 C-terminal domain-containing protein</fullName>
    </recommendedName>
</protein>
<evidence type="ECO:0000313" key="5">
    <source>
        <dbReference type="EMBL" id="NMQ28839.1"/>
    </source>
</evidence>
<name>A0ABX1U0J5_9PROT</name>
<keyword evidence="6" id="KW-1185">Reference proteome</keyword>
<dbReference type="InterPro" id="IPR016171">
    <property type="entry name" value="Vanillyl_alc_oxidase_C-sub2"/>
</dbReference>
<reference evidence="5 6" key="1">
    <citation type="submission" date="2019-03" db="EMBL/GenBank/DDBJ databases">
        <title>Metabolic reconstructions from genomes of highly enriched 'Candidatus Accumulibacter' and 'Candidatus Competibacter' bioreactor populations.</title>
        <authorList>
            <person name="Annavajhala M.K."/>
            <person name="Welles L."/>
            <person name="Abbas B."/>
            <person name="Sorokin D."/>
            <person name="Park H."/>
            <person name="Van Loosdrecht M."/>
            <person name="Chandran K."/>
        </authorList>
    </citation>
    <scope>NUCLEOTIDE SEQUENCE [LARGE SCALE GENOMIC DNA]</scope>
    <source>
        <strain evidence="5 6">SBR_S</strain>
    </source>
</reference>
<organism evidence="5 6">
    <name type="scientific">Candidatus Accumulibacter phosphatis</name>
    <dbReference type="NCBI Taxonomy" id="327160"/>
    <lineage>
        <taxon>Bacteria</taxon>
        <taxon>Pseudomonadati</taxon>
        <taxon>Pseudomonadota</taxon>
        <taxon>Betaproteobacteria</taxon>
        <taxon>Candidatus Accumulibacter</taxon>
    </lineage>
</organism>
<dbReference type="PANTHER" id="PTHR43716:SF2">
    <property type="entry name" value="BLL6224 PROTEIN"/>
    <property type="match status" value="1"/>
</dbReference>
<keyword evidence="3" id="KW-0274">FAD</keyword>